<dbReference type="Pfam" id="PF07751">
    <property type="entry name" value="Abi_2"/>
    <property type="match status" value="1"/>
</dbReference>
<dbReference type="OrthoDB" id="5363652at2"/>
<accession>A0A3E0VCG5</accession>
<comment type="caution">
    <text evidence="1">The sequence shown here is derived from an EMBL/GenBank/DDBJ whole genome shotgun (WGS) entry which is preliminary data.</text>
</comment>
<name>A0A3E0VCG5_9MICO</name>
<evidence type="ECO:0008006" key="3">
    <source>
        <dbReference type="Google" id="ProtNLM"/>
    </source>
</evidence>
<dbReference type="EMBL" id="NBXA01000028">
    <property type="protein sequence ID" value="RFA07188.1"/>
    <property type="molecule type" value="Genomic_DNA"/>
</dbReference>
<evidence type="ECO:0000313" key="2">
    <source>
        <dbReference type="Proteomes" id="UP000256709"/>
    </source>
</evidence>
<dbReference type="InterPro" id="IPR011664">
    <property type="entry name" value="Abi_system_AbiD/AbiF-like"/>
</dbReference>
<dbReference type="RefSeq" id="WP_116284357.1">
    <property type="nucleotide sequence ID" value="NZ_NBXA01000028.1"/>
</dbReference>
<dbReference type="AlphaFoldDB" id="A0A3E0VCG5"/>
<gene>
    <name evidence="1" type="ORF">B7R21_16490</name>
</gene>
<dbReference type="Proteomes" id="UP000256709">
    <property type="component" value="Unassembled WGS sequence"/>
</dbReference>
<protein>
    <recommendedName>
        <fullName evidence="3">Abortive phage resistance protein</fullName>
    </recommendedName>
</protein>
<evidence type="ECO:0000313" key="1">
    <source>
        <dbReference type="EMBL" id="RFA07188.1"/>
    </source>
</evidence>
<reference evidence="1 2" key="1">
    <citation type="submission" date="2017-04" db="EMBL/GenBank/DDBJ databases">
        <title>Comparative genome analysis of Subtercola boreus.</title>
        <authorList>
            <person name="Cho Y.-J."/>
            <person name="Cho A."/>
            <person name="Kim O.-S."/>
            <person name="Lee J.-I."/>
        </authorList>
    </citation>
    <scope>NUCLEOTIDE SEQUENCE [LARGE SCALE GENOMIC DNA]</scope>
    <source>
        <strain evidence="1 2">P27444</strain>
    </source>
</reference>
<organism evidence="1 2">
    <name type="scientific">Subtercola boreus</name>
    <dbReference type="NCBI Taxonomy" id="120213"/>
    <lineage>
        <taxon>Bacteria</taxon>
        <taxon>Bacillati</taxon>
        <taxon>Actinomycetota</taxon>
        <taxon>Actinomycetes</taxon>
        <taxon>Micrococcales</taxon>
        <taxon>Microbacteriaceae</taxon>
        <taxon>Subtercola</taxon>
    </lineage>
</organism>
<proteinExistence type="predicted"/>
<sequence length="463" mass="52654">MHSDSTYTKPYLTVREQVTLLASRGMDVGDRAEAESLLTRIGYYRLSGYWYPFRERLVDEIGHAMVSSTFLPGTMLQHVCAIYDFDRDLRTAIFEALDTVEIALRFQIGHTLGRRNTFAHRDPASLNPAFAAVRPERTAVTRHQEWLVRFDEQERRSREAFAAHFRAIYGPHLPVWVATEVMSLGTLGQLYDGASEDDRASIAVGFDLLGKDGKGDVALLSNWLNHIRYVRNLCAHHSRLWNRSFDVELAAVPRIPELAHLTEKSRRRLYGTISILSFLLARITPESEWRLRVRDLIQTRTLELRIDLDALGFPAGWGEASLWSDSYRRDPATTRRIGLLAGLSVASTATLRDLLHSREPKGRRSWLNYLTKHHALMWTSVGEAKFFPTFQIDARSGDIHPLVGAINADLYEHLASTLDDDDRRSGVLEWWVAPCGDLSETPRELFEAGRLTLLLARTAFPTI</sequence>